<protein>
    <submittedName>
        <fullName evidence="3">Recombinase</fullName>
    </submittedName>
</protein>
<feature type="domain" description="Recombinase" evidence="2">
    <location>
        <begin position="7"/>
        <end position="103"/>
    </location>
</feature>
<evidence type="ECO:0000256" key="1">
    <source>
        <dbReference type="ARBA" id="ARBA00009913"/>
    </source>
</evidence>
<dbReference type="InterPro" id="IPR011109">
    <property type="entry name" value="DNA_bind_recombinase_dom"/>
</dbReference>
<dbReference type="Pfam" id="PF13408">
    <property type="entry name" value="Zn_ribbon_recom"/>
    <property type="match status" value="1"/>
</dbReference>
<dbReference type="InterPro" id="IPR025827">
    <property type="entry name" value="Zn_ribbon_recom_dom"/>
</dbReference>
<dbReference type="GO" id="GO:0003677">
    <property type="term" value="F:DNA binding"/>
    <property type="evidence" value="ECO:0007669"/>
    <property type="project" value="InterPro"/>
</dbReference>
<proteinExistence type="inferred from homology"/>
<accession>A0A5M2PTG7</accession>
<organism evidence="3">
    <name type="scientific">Listeria monocytogenes</name>
    <dbReference type="NCBI Taxonomy" id="1639"/>
    <lineage>
        <taxon>Bacteria</taxon>
        <taxon>Bacillati</taxon>
        <taxon>Bacillota</taxon>
        <taxon>Bacilli</taxon>
        <taxon>Bacillales</taxon>
        <taxon>Listeriaceae</taxon>
        <taxon>Listeria</taxon>
    </lineage>
</organism>
<dbReference type="AlphaFoldDB" id="A0A5M2PTG7"/>
<sequence length="299" mass="34943">MMQRHMPIGYKMVDGKIQVDEKKEKVVKKVFEDYLSGVSTYGLAKELTAMGFLNANNKPSWNHGSIGKILENTKYLGDDLYPQMIKKEQFEQVQNRRKVRCQTLGRIAQPKSMVNQYTFSGKLRCGECGEIYRKYVEHSGKPSERANWKCKKYIYKNRVQCRCGVITDEQIKEAFIIAANHIISKMYILDRKPKVASPPVNPEFKKLDQRVKELESDGRYSSKELSNLIFKRAMAFYNTAEIKDYEHTTEKMKQVFSQREQLKEFDDDLFSTVVKHLTVYADRWLTFEFINGLTIDGTY</sequence>
<dbReference type="PROSITE" id="PS51737">
    <property type="entry name" value="RECOMBINASE_DNA_BIND"/>
    <property type="match status" value="1"/>
</dbReference>
<dbReference type="PANTHER" id="PTHR30461:SF26">
    <property type="entry name" value="RESOLVASE HOMOLOG YNEB"/>
    <property type="match status" value="1"/>
</dbReference>
<dbReference type="InterPro" id="IPR050639">
    <property type="entry name" value="SSR_resolvase"/>
</dbReference>
<dbReference type="Pfam" id="PF07508">
    <property type="entry name" value="Recombinase"/>
    <property type="match status" value="1"/>
</dbReference>
<evidence type="ECO:0000259" key="2">
    <source>
        <dbReference type="PROSITE" id="PS51737"/>
    </source>
</evidence>
<dbReference type="PANTHER" id="PTHR30461">
    <property type="entry name" value="DNA-INVERTASE FROM LAMBDOID PROPHAGE"/>
    <property type="match status" value="1"/>
</dbReference>
<reference evidence="3" key="1">
    <citation type="submission" date="2019-10" db="EMBL/GenBank/DDBJ databases">
        <authorList>
            <consortium name="GenomeTrakr network: Whole genome sequencing for foodborne pathogen traceback"/>
        </authorList>
    </citation>
    <scope>NUCLEOTIDE SEQUENCE</scope>
    <source>
        <strain evidence="3">CDPHFDLB-FM19-02204-A</strain>
    </source>
</reference>
<comment type="similarity">
    <text evidence="1">Belongs to the site-specific recombinase resolvase family.</text>
</comment>
<name>A0A5M2PTG7_LISMN</name>
<gene>
    <name evidence="3" type="ORF">F9653_13835</name>
</gene>
<dbReference type="GO" id="GO:0000150">
    <property type="term" value="F:DNA strand exchange activity"/>
    <property type="evidence" value="ECO:0007669"/>
    <property type="project" value="InterPro"/>
</dbReference>
<comment type="caution">
    <text evidence="3">The sequence shown here is derived from an EMBL/GenBank/DDBJ whole genome shotgun (WGS) entry which is preliminary data.</text>
</comment>
<evidence type="ECO:0000313" key="3">
    <source>
        <dbReference type="EMBL" id="EDB7791822.1"/>
    </source>
</evidence>
<dbReference type="EMBL" id="AALOQI010000008">
    <property type="protein sequence ID" value="EDB7791822.1"/>
    <property type="molecule type" value="Genomic_DNA"/>
</dbReference>
<dbReference type="InterPro" id="IPR038109">
    <property type="entry name" value="DNA_bind_recomb_sf"/>
</dbReference>
<dbReference type="Gene3D" id="3.90.1750.20">
    <property type="entry name" value="Putative Large Serine Recombinase, Chain B, Domain 2"/>
    <property type="match status" value="1"/>
</dbReference>